<evidence type="ECO:0000256" key="1">
    <source>
        <dbReference type="SAM" id="SignalP"/>
    </source>
</evidence>
<evidence type="ECO:0000313" key="3">
    <source>
        <dbReference type="Proteomes" id="UP001335648"/>
    </source>
</evidence>
<gene>
    <name evidence="2" type="ORF">CesoFtcFv8_011183</name>
</gene>
<dbReference type="EMBL" id="JAULUE010002054">
    <property type="protein sequence ID" value="KAK5894499.1"/>
    <property type="molecule type" value="Genomic_DNA"/>
</dbReference>
<dbReference type="AlphaFoldDB" id="A0AAN8GWG0"/>
<protein>
    <recommendedName>
        <fullName evidence="4">Secreted protein</fullName>
    </recommendedName>
</protein>
<keyword evidence="1" id="KW-0732">Signal</keyword>
<sequence>MYQSLVATLSLVYTALSAALYCGSGNSSHASYHPLTFHLKGLACVCVGLAGGDAVTKVSVEGQWIQRANNTRQCSAQGRLNICTTS</sequence>
<reference evidence="2 3" key="1">
    <citation type="journal article" date="2023" name="Mol. Biol. Evol.">
        <title>Genomics of Secondarily Temperate Adaptation in the Only Non-Antarctic Icefish.</title>
        <authorList>
            <person name="Rivera-Colon A.G."/>
            <person name="Rayamajhi N."/>
            <person name="Minhas B.F."/>
            <person name="Madrigal G."/>
            <person name="Bilyk K.T."/>
            <person name="Yoon V."/>
            <person name="Hune M."/>
            <person name="Gregory S."/>
            <person name="Cheng C.H.C."/>
            <person name="Catchen J.M."/>
        </authorList>
    </citation>
    <scope>NUCLEOTIDE SEQUENCE [LARGE SCALE GENOMIC DNA]</scope>
    <source>
        <strain evidence="2">JC2023a</strain>
    </source>
</reference>
<feature type="signal peptide" evidence="1">
    <location>
        <begin position="1"/>
        <end position="19"/>
    </location>
</feature>
<organism evidence="2 3">
    <name type="scientific">Champsocephalus esox</name>
    <name type="common">pike icefish</name>
    <dbReference type="NCBI Taxonomy" id="159716"/>
    <lineage>
        <taxon>Eukaryota</taxon>
        <taxon>Metazoa</taxon>
        <taxon>Chordata</taxon>
        <taxon>Craniata</taxon>
        <taxon>Vertebrata</taxon>
        <taxon>Euteleostomi</taxon>
        <taxon>Actinopterygii</taxon>
        <taxon>Neopterygii</taxon>
        <taxon>Teleostei</taxon>
        <taxon>Neoteleostei</taxon>
        <taxon>Acanthomorphata</taxon>
        <taxon>Eupercaria</taxon>
        <taxon>Perciformes</taxon>
        <taxon>Notothenioidei</taxon>
        <taxon>Channichthyidae</taxon>
        <taxon>Champsocephalus</taxon>
    </lineage>
</organism>
<evidence type="ECO:0008006" key="4">
    <source>
        <dbReference type="Google" id="ProtNLM"/>
    </source>
</evidence>
<dbReference type="Proteomes" id="UP001335648">
    <property type="component" value="Unassembled WGS sequence"/>
</dbReference>
<keyword evidence="3" id="KW-1185">Reference proteome</keyword>
<evidence type="ECO:0000313" key="2">
    <source>
        <dbReference type="EMBL" id="KAK5894499.1"/>
    </source>
</evidence>
<name>A0AAN8GWG0_9TELE</name>
<proteinExistence type="predicted"/>
<accession>A0AAN8GWG0</accession>
<feature type="chain" id="PRO_5043053225" description="Secreted protein" evidence="1">
    <location>
        <begin position="20"/>
        <end position="86"/>
    </location>
</feature>
<comment type="caution">
    <text evidence="2">The sequence shown here is derived from an EMBL/GenBank/DDBJ whole genome shotgun (WGS) entry which is preliminary data.</text>
</comment>